<feature type="region of interest" description="Disordered" evidence="1">
    <location>
        <begin position="106"/>
        <end position="131"/>
    </location>
</feature>
<dbReference type="EMBL" id="JAYWIO010000001">
    <property type="protein sequence ID" value="KAK7291838.1"/>
    <property type="molecule type" value="Genomic_DNA"/>
</dbReference>
<dbReference type="PANTHER" id="PTHR33098">
    <property type="entry name" value="COTTON FIBER (DUF761)"/>
    <property type="match status" value="1"/>
</dbReference>
<organism evidence="4 5">
    <name type="scientific">Crotalaria pallida</name>
    <name type="common">Smooth rattlebox</name>
    <name type="synonym">Crotalaria striata</name>
    <dbReference type="NCBI Taxonomy" id="3830"/>
    <lineage>
        <taxon>Eukaryota</taxon>
        <taxon>Viridiplantae</taxon>
        <taxon>Streptophyta</taxon>
        <taxon>Embryophyta</taxon>
        <taxon>Tracheophyta</taxon>
        <taxon>Spermatophyta</taxon>
        <taxon>Magnoliopsida</taxon>
        <taxon>eudicotyledons</taxon>
        <taxon>Gunneridae</taxon>
        <taxon>Pentapetalae</taxon>
        <taxon>rosids</taxon>
        <taxon>fabids</taxon>
        <taxon>Fabales</taxon>
        <taxon>Fabaceae</taxon>
        <taxon>Papilionoideae</taxon>
        <taxon>50 kb inversion clade</taxon>
        <taxon>genistoids sensu lato</taxon>
        <taxon>core genistoids</taxon>
        <taxon>Crotalarieae</taxon>
        <taxon>Crotalaria</taxon>
    </lineage>
</organism>
<feature type="compositionally biased region" description="Basic and acidic residues" evidence="1">
    <location>
        <begin position="170"/>
        <end position="185"/>
    </location>
</feature>
<evidence type="ECO:0000313" key="4">
    <source>
        <dbReference type="EMBL" id="KAK7291838.1"/>
    </source>
</evidence>
<sequence length="228" mass="26409">MYEEAAATIGRWLTPSSLFIFTNLVIATILITSRYFAAPNNNTHHLLRSPSLLHRLSSFNYYSSYNYNNLTPTESSTQADQLVRTPSLLQRVKSFNFCLYDHHQQTEHAQLESQNPNPVNNNNNNNNNNQEQEPKLVRAPSLLQRLQSINLLRGEKEPEAGSEDESEETVEGRRPMTAPERRWLMEEEEAGGVDAKADDFIKRFKKQLRLQRVDSILRYRRQMIKSSN</sequence>
<comment type="caution">
    <text evidence="4">The sequence shown here is derived from an EMBL/GenBank/DDBJ whole genome shotgun (WGS) entry which is preliminary data.</text>
</comment>
<evidence type="ECO:0000313" key="5">
    <source>
        <dbReference type="Proteomes" id="UP001372338"/>
    </source>
</evidence>
<reference evidence="4 5" key="1">
    <citation type="submission" date="2024-01" db="EMBL/GenBank/DDBJ databases">
        <title>The genomes of 5 underutilized Papilionoideae crops provide insights into root nodulation and disease resistanc.</title>
        <authorList>
            <person name="Yuan L."/>
        </authorList>
    </citation>
    <scope>NUCLEOTIDE SEQUENCE [LARGE SCALE GENOMIC DNA]</scope>
    <source>
        <strain evidence="4">ZHUSHIDOU_FW_LH</strain>
        <tissue evidence="4">Leaf</tissue>
    </source>
</reference>
<dbReference type="AlphaFoldDB" id="A0AAN9J5M7"/>
<evidence type="ECO:0000259" key="3">
    <source>
        <dbReference type="Pfam" id="PF14364"/>
    </source>
</evidence>
<evidence type="ECO:0000256" key="1">
    <source>
        <dbReference type="SAM" id="MobiDB-lite"/>
    </source>
</evidence>
<keyword evidence="5" id="KW-1185">Reference proteome</keyword>
<dbReference type="Proteomes" id="UP001372338">
    <property type="component" value="Unassembled WGS sequence"/>
</dbReference>
<dbReference type="Pfam" id="PF14364">
    <property type="entry name" value="DUF4408"/>
    <property type="match status" value="1"/>
</dbReference>
<name>A0AAN9J5M7_CROPI</name>
<feature type="region of interest" description="Disordered" evidence="1">
    <location>
        <begin position="151"/>
        <end position="192"/>
    </location>
</feature>
<feature type="compositionally biased region" description="Low complexity" evidence="1">
    <location>
        <begin position="115"/>
        <end position="129"/>
    </location>
</feature>
<feature type="transmembrane region" description="Helical" evidence="2">
    <location>
        <begin position="18"/>
        <end position="37"/>
    </location>
</feature>
<evidence type="ECO:0000256" key="2">
    <source>
        <dbReference type="SAM" id="Phobius"/>
    </source>
</evidence>
<protein>
    <recommendedName>
        <fullName evidence="3">DUF4408 domain-containing protein</fullName>
    </recommendedName>
</protein>
<feature type="domain" description="DUF4408" evidence="3">
    <location>
        <begin position="12"/>
        <end position="35"/>
    </location>
</feature>
<keyword evidence="2" id="KW-0472">Membrane</keyword>
<feature type="compositionally biased region" description="Acidic residues" evidence="1">
    <location>
        <begin position="160"/>
        <end position="169"/>
    </location>
</feature>
<dbReference type="Pfam" id="PF05553">
    <property type="entry name" value="DUF761"/>
    <property type="match status" value="1"/>
</dbReference>
<dbReference type="InterPro" id="IPR025520">
    <property type="entry name" value="DUF4408"/>
</dbReference>
<dbReference type="PANTHER" id="PTHR33098:SF57">
    <property type="entry name" value="DUF4408 DOMAIN PROTEIN"/>
    <property type="match status" value="1"/>
</dbReference>
<proteinExistence type="predicted"/>
<keyword evidence="2" id="KW-1133">Transmembrane helix</keyword>
<dbReference type="InterPro" id="IPR008480">
    <property type="entry name" value="DUF761_pln"/>
</dbReference>
<gene>
    <name evidence="4" type="ORF">RIF29_07301</name>
</gene>
<accession>A0AAN9J5M7</accession>
<keyword evidence="2" id="KW-0812">Transmembrane</keyword>